<organism evidence="5 6">
    <name type="scientific">Stegodyphus mimosarum</name>
    <name type="common">African social velvet spider</name>
    <dbReference type="NCBI Taxonomy" id="407821"/>
    <lineage>
        <taxon>Eukaryota</taxon>
        <taxon>Metazoa</taxon>
        <taxon>Ecdysozoa</taxon>
        <taxon>Arthropoda</taxon>
        <taxon>Chelicerata</taxon>
        <taxon>Arachnida</taxon>
        <taxon>Araneae</taxon>
        <taxon>Araneomorphae</taxon>
        <taxon>Entelegynae</taxon>
        <taxon>Eresoidea</taxon>
        <taxon>Eresidae</taxon>
        <taxon>Stegodyphus</taxon>
    </lineage>
</organism>
<evidence type="ECO:0000313" key="5">
    <source>
        <dbReference type="EMBL" id="KFM58717.1"/>
    </source>
</evidence>
<dbReference type="InterPro" id="IPR006652">
    <property type="entry name" value="Kelch_1"/>
</dbReference>
<dbReference type="SUPFAM" id="SSF117281">
    <property type="entry name" value="Kelch motif"/>
    <property type="match status" value="2"/>
</dbReference>
<evidence type="ECO:0000256" key="1">
    <source>
        <dbReference type="ARBA" id="ARBA00022441"/>
    </source>
</evidence>
<dbReference type="SMART" id="SM00612">
    <property type="entry name" value="Kelch"/>
    <property type="match status" value="2"/>
</dbReference>
<keyword evidence="6" id="KW-1185">Reference proteome</keyword>
<dbReference type="Proteomes" id="UP000054359">
    <property type="component" value="Unassembled WGS sequence"/>
</dbReference>
<name>A0A087T0S8_STEMI</name>
<evidence type="ECO:0000256" key="3">
    <source>
        <dbReference type="ARBA" id="ARBA00038487"/>
    </source>
</evidence>
<sequence>MESFNESLRYKPRTKQRLFKFCVNKIVKVEAKGNQRRGLRCPEPRSGHRIVANGGNVYAFGGFNPRTDDIEPDQTPDRVLFKELWKFNYASKTWFNLETYGQMPEELASHSAVLINNYMLVFGGTGVPFGESSSNSTHICNLDTLEWSTLQTTGSPPLEQYGQAMAVHQNKMYVVGGTTGYDYSMSVHCLDLNTREWKLLEKNVINEMNFEPEPRYRHEIVIEGNQILVFGGGTAFECFGFKEVPVFNLDDYTWRSCPTSEEYPAARRCHGCVRLGNEVFICGGQDGSRIFSDVWKINLKTLQWEKLNTNLPTPVYFHSAAISQAGQLFVFGGVNSILENSRTNELFSMWVKIPSLAEMCWEAILYYIPHIARLKKENLFEAGVPVHFLNQIVFESSLEKEIKNCCNRLQS</sequence>
<dbReference type="STRING" id="407821.A0A087T0S8"/>
<dbReference type="GO" id="GO:0032874">
    <property type="term" value="P:positive regulation of stress-activated MAPK cascade"/>
    <property type="evidence" value="ECO:0007669"/>
    <property type="project" value="TreeGrafter"/>
</dbReference>
<dbReference type="OMA" id="IHKHYLY"/>
<accession>A0A087T0S8</accession>
<proteinExistence type="inferred from homology"/>
<keyword evidence="2" id="KW-0677">Repeat</keyword>
<protein>
    <recommendedName>
        <fullName evidence="4">Kelch domain-containing protein 10</fullName>
    </recommendedName>
</protein>
<dbReference type="InterPro" id="IPR052125">
    <property type="entry name" value="KLHDC10"/>
</dbReference>
<dbReference type="EMBL" id="KK112861">
    <property type="protein sequence ID" value="KFM58717.1"/>
    <property type="molecule type" value="Genomic_DNA"/>
</dbReference>
<dbReference type="InterPro" id="IPR015915">
    <property type="entry name" value="Kelch-typ_b-propeller"/>
</dbReference>
<dbReference type="OrthoDB" id="7676067at2759"/>
<dbReference type="PANTHER" id="PTHR46428:SF1">
    <property type="entry name" value="KELCH DOMAIN-CONTAINING PROTEIN 10"/>
    <property type="match status" value="1"/>
</dbReference>
<reference evidence="5 6" key="1">
    <citation type="submission" date="2013-11" db="EMBL/GenBank/DDBJ databases">
        <title>Genome sequencing of Stegodyphus mimosarum.</title>
        <authorList>
            <person name="Bechsgaard J."/>
        </authorList>
    </citation>
    <scope>NUCLEOTIDE SEQUENCE [LARGE SCALE GENOMIC DNA]</scope>
</reference>
<dbReference type="Gene3D" id="2.120.10.80">
    <property type="entry name" value="Kelch-type beta propeller"/>
    <property type="match status" value="2"/>
</dbReference>
<dbReference type="Pfam" id="PF01344">
    <property type="entry name" value="Kelch_1"/>
    <property type="match status" value="1"/>
</dbReference>
<dbReference type="Pfam" id="PF24681">
    <property type="entry name" value="Kelch_KLHDC2_KLHL20_DRC7"/>
    <property type="match status" value="1"/>
</dbReference>
<gene>
    <name evidence="5" type="ORF">X975_14960</name>
</gene>
<keyword evidence="1" id="KW-0880">Kelch repeat</keyword>
<comment type="similarity">
    <text evidence="3">Belongs to the KLHDC10 family.</text>
</comment>
<dbReference type="PANTHER" id="PTHR46428">
    <property type="entry name" value="KELCH DOMAIN-CONTAINING PROTEIN 10"/>
    <property type="match status" value="1"/>
</dbReference>
<dbReference type="AlphaFoldDB" id="A0A087T0S8"/>
<feature type="non-terminal residue" evidence="5">
    <location>
        <position position="411"/>
    </location>
</feature>
<evidence type="ECO:0000256" key="2">
    <source>
        <dbReference type="ARBA" id="ARBA00022737"/>
    </source>
</evidence>
<evidence type="ECO:0000256" key="4">
    <source>
        <dbReference type="ARBA" id="ARBA00041041"/>
    </source>
</evidence>
<evidence type="ECO:0000313" key="6">
    <source>
        <dbReference type="Proteomes" id="UP000054359"/>
    </source>
</evidence>